<sequence>MLFFICILIFEMVITDFLPANMKNDSTAITCILINSCAIIFLLSKSQKYYNDGKKSNFEFLVMISYILRVIFMFWDKYCRNIFIFPNSGLDTGTFDHAARAFLSGKSVDGYGRILGYIYKLFYPNTLWGQYINILAAILTIYILKKILDMLDIHLKYKSIGAYLICFLPNYLIMSAILLRESFITLFLAVSIWQFLKWWKSGNKLNLVLSLVVCYGAVYLHTGTIAYAVAIIIIFILTNNKKREFQITLKNIFILILFIICFFIYYSNSSDDFGYLSGVNSVSDISNKAASMNSGGSGYSISIVPDDTMLGMIINSPFRIFFFLASPLPWYWRGINDIIAFLFSAFFYTISIYYSFKAIKLTSKNKNIIICLLIFAISSAFIYSWGVSNAGTALRHRDKFLPNFILLFIIASDAIVSKRLQLGSKQ</sequence>
<dbReference type="EMBL" id="FOIN01000005">
    <property type="protein sequence ID" value="SET28506.1"/>
    <property type="molecule type" value="Genomic_DNA"/>
</dbReference>
<feature type="transmembrane region" description="Helical" evidence="1">
    <location>
        <begin position="249"/>
        <end position="267"/>
    </location>
</feature>
<name>A0A1I0D8V8_9FIRM</name>
<feature type="transmembrane region" description="Helical" evidence="1">
    <location>
        <begin position="128"/>
        <end position="148"/>
    </location>
</feature>
<evidence type="ECO:0000256" key="1">
    <source>
        <dbReference type="SAM" id="Phobius"/>
    </source>
</evidence>
<feature type="transmembrane region" description="Helical" evidence="1">
    <location>
        <begin position="160"/>
        <end position="193"/>
    </location>
</feature>
<dbReference type="AlphaFoldDB" id="A0A1I0D8V8"/>
<evidence type="ECO:0000313" key="3">
    <source>
        <dbReference type="Proteomes" id="UP000198558"/>
    </source>
</evidence>
<keyword evidence="1" id="KW-1133">Transmembrane helix</keyword>
<gene>
    <name evidence="2" type="ORF">SAMN04489758_10567</name>
</gene>
<proteinExistence type="predicted"/>
<reference evidence="3" key="1">
    <citation type="submission" date="2016-10" db="EMBL/GenBank/DDBJ databases">
        <authorList>
            <person name="Varghese N."/>
            <person name="Submissions S."/>
        </authorList>
    </citation>
    <scope>NUCLEOTIDE SEQUENCE [LARGE SCALE GENOMIC DNA]</scope>
    <source>
        <strain evidence="3">DSM 1551</strain>
    </source>
</reference>
<accession>A0A1I0D8V8</accession>
<organism evidence="2 3">
    <name type="scientific">Thomasclavelia cocleata</name>
    <dbReference type="NCBI Taxonomy" id="69824"/>
    <lineage>
        <taxon>Bacteria</taxon>
        <taxon>Bacillati</taxon>
        <taxon>Bacillota</taxon>
        <taxon>Erysipelotrichia</taxon>
        <taxon>Erysipelotrichales</taxon>
        <taxon>Coprobacillaceae</taxon>
        <taxon>Thomasclavelia</taxon>
    </lineage>
</organism>
<protein>
    <recommendedName>
        <fullName evidence="4">Dolichyl-phosphate-mannose-protein mannosyltransferase</fullName>
    </recommendedName>
</protein>
<dbReference type="GeneID" id="78287790"/>
<keyword evidence="1" id="KW-0812">Transmembrane</keyword>
<feature type="transmembrane region" description="Helical" evidence="1">
    <location>
        <begin position="400"/>
        <end position="416"/>
    </location>
</feature>
<feature type="transmembrane region" description="Helical" evidence="1">
    <location>
        <begin position="56"/>
        <end position="75"/>
    </location>
</feature>
<keyword evidence="3" id="KW-1185">Reference proteome</keyword>
<feature type="transmembrane region" description="Helical" evidence="1">
    <location>
        <begin position="25"/>
        <end position="44"/>
    </location>
</feature>
<dbReference type="Proteomes" id="UP000198558">
    <property type="component" value="Unassembled WGS sequence"/>
</dbReference>
<evidence type="ECO:0000313" key="2">
    <source>
        <dbReference type="EMBL" id="SET28506.1"/>
    </source>
</evidence>
<dbReference type="RefSeq" id="WP_092352661.1">
    <property type="nucleotide sequence ID" value="NZ_FOIN01000005.1"/>
</dbReference>
<keyword evidence="1" id="KW-0472">Membrane</keyword>
<evidence type="ECO:0008006" key="4">
    <source>
        <dbReference type="Google" id="ProtNLM"/>
    </source>
</evidence>
<feature type="transmembrane region" description="Helical" evidence="1">
    <location>
        <begin position="368"/>
        <end position="388"/>
    </location>
</feature>
<dbReference type="OrthoDB" id="5787206at2"/>
<feature type="transmembrane region" description="Helical" evidence="1">
    <location>
        <begin position="205"/>
        <end position="237"/>
    </location>
</feature>
<feature type="transmembrane region" description="Helical" evidence="1">
    <location>
        <begin position="338"/>
        <end position="356"/>
    </location>
</feature>